<dbReference type="InParanoid" id="A0A0D2J512"/>
<gene>
    <name evidence="10" type="ORF">X474_15155</name>
</gene>
<feature type="domain" description="4Fe-4S ferredoxin-type" evidence="9">
    <location>
        <begin position="561"/>
        <end position="590"/>
    </location>
</feature>
<keyword evidence="5" id="KW-0285">Flavoprotein</keyword>
<keyword evidence="6" id="KW-0560">Oxidoreductase</keyword>
<dbReference type="Pfam" id="PF13187">
    <property type="entry name" value="Fer4_9"/>
    <property type="match status" value="1"/>
</dbReference>
<evidence type="ECO:0000256" key="7">
    <source>
        <dbReference type="ARBA" id="ARBA00023004"/>
    </source>
</evidence>
<dbReference type="PROSITE" id="PS00198">
    <property type="entry name" value="4FE4S_FER_1"/>
    <property type="match status" value="2"/>
</dbReference>
<dbReference type="AlphaFoldDB" id="A0A0D2J512"/>
<dbReference type="InterPro" id="IPR017900">
    <property type="entry name" value="4Fe4S_Fe_S_CS"/>
</dbReference>
<dbReference type="PANTHER" id="PTHR43498:SF1">
    <property type="entry name" value="COB--COM HETERODISULFIDE REDUCTASE IRON-SULFUR SUBUNIT A"/>
    <property type="match status" value="1"/>
</dbReference>
<dbReference type="PANTHER" id="PTHR43498">
    <property type="entry name" value="FERREDOXIN:COB-COM HETERODISULFIDE REDUCTASE SUBUNIT A"/>
    <property type="match status" value="1"/>
</dbReference>
<evidence type="ECO:0000256" key="2">
    <source>
        <dbReference type="ARBA" id="ARBA00006561"/>
    </source>
</evidence>
<protein>
    <submittedName>
        <fullName evidence="10">Heterodisulfide reductase subunit A</fullName>
    </submittedName>
</protein>
<keyword evidence="3" id="KW-0004">4Fe-4S</keyword>
<dbReference type="STRING" id="1429043.X474_15155"/>
<keyword evidence="7" id="KW-0408">Iron</keyword>
<dbReference type="InterPro" id="IPR036188">
    <property type="entry name" value="FAD/NAD-bd_sf"/>
</dbReference>
<keyword evidence="11" id="KW-1185">Reference proteome</keyword>
<dbReference type="Gene3D" id="3.50.50.60">
    <property type="entry name" value="FAD/NAD(P)-binding domain"/>
    <property type="match status" value="1"/>
</dbReference>
<dbReference type="EMBL" id="AZAC01000017">
    <property type="protein sequence ID" value="KIX13224.1"/>
    <property type="molecule type" value="Genomic_DNA"/>
</dbReference>
<keyword evidence="5" id="KW-0274">FAD</keyword>
<evidence type="ECO:0000313" key="10">
    <source>
        <dbReference type="EMBL" id="KIX13224.1"/>
    </source>
</evidence>
<dbReference type="Proteomes" id="UP000032233">
    <property type="component" value="Unassembled WGS sequence"/>
</dbReference>
<evidence type="ECO:0000256" key="4">
    <source>
        <dbReference type="ARBA" id="ARBA00022723"/>
    </source>
</evidence>
<evidence type="ECO:0000256" key="6">
    <source>
        <dbReference type="ARBA" id="ARBA00023002"/>
    </source>
</evidence>
<dbReference type="GO" id="GO:0051539">
    <property type="term" value="F:4 iron, 4 sulfur cluster binding"/>
    <property type="evidence" value="ECO:0007669"/>
    <property type="project" value="UniProtKB-KW"/>
</dbReference>
<keyword evidence="4" id="KW-0479">Metal-binding</keyword>
<evidence type="ECO:0000256" key="3">
    <source>
        <dbReference type="ARBA" id="ARBA00022485"/>
    </source>
</evidence>
<dbReference type="RefSeq" id="WP_044349699.1">
    <property type="nucleotide sequence ID" value="NZ_AZAC01000017.1"/>
</dbReference>
<organism evidence="10 11">
    <name type="scientific">Dethiosulfatarculus sandiegensis</name>
    <dbReference type="NCBI Taxonomy" id="1429043"/>
    <lineage>
        <taxon>Bacteria</taxon>
        <taxon>Pseudomonadati</taxon>
        <taxon>Thermodesulfobacteriota</taxon>
        <taxon>Desulfarculia</taxon>
        <taxon>Desulfarculales</taxon>
        <taxon>Desulfarculaceae</taxon>
        <taxon>Dethiosulfatarculus</taxon>
    </lineage>
</organism>
<evidence type="ECO:0000256" key="5">
    <source>
        <dbReference type="ARBA" id="ARBA00022827"/>
    </source>
</evidence>
<evidence type="ECO:0000313" key="11">
    <source>
        <dbReference type="Proteomes" id="UP000032233"/>
    </source>
</evidence>
<comment type="similarity">
    <text evidence="2">Belongs to the HdrA family.</text>
</comment>
<dbReference type="SUPFAM" id="SSF51905">
    <property type="entry name" value="FAD/NAD(P)-binding domain"/>
    <property type="match status" value="1"/>
</dbReference>
<dbReference type="SUPFAM" id="SSF54862">
    <property type="entry name" value="4Fe-4S ferredoxins"/>
    <property type="match status" value="1"/>
</dbReference>
<dbReference type="InterPro" id="IPR017896">
    <property type="entry name" value="4Fe4S_Fe-S-bd"/>
</dbReference>
<evidence type="ECO:0000256" key="8">
    <source>
        <dbReference type="ARBA" id="ARBA00023014"/>
    </source>
</evidence>
<comment type="caution">
    <text evidence="10">The sequence shown here is derived from an EMBL/GenBank/DDBJ whole genome shotgun (WGS) entry which is preliminary data.</text>
</comment>
<accession>A0A0D2J512</accession>
<feature type="domain" description="4Fe-4S ferredoxin-type" evidence="9">
    <location>
        <begin position="531"/>
        <end position="560"/>
    </location>
</feature>
<name>A0A0D2J512_9BACT</name>
<keyword evidence="8" id="KW-0411">Iron-sulfur</keyword>
<dbReference type="PROSITE" id="PS51379">
    <property type="entry name" value="4FE4S_FER_2"/>
    <property type="match status" value="2"/>
</dbReference>
<dbReference type="OrthoDB" id="9766627at2"/>
<dbReference type="InterPro" id="IPR039650">
    <property type="entry name" value="HdrA-like"/>
</dbReference>
<dbReference type="Pfam" id="PF12831">
    <property type="entry name" value="FAD_oxidored"/>
    <property type="match status" value="1"/>
</dbReference>
<dbReference type="GO" id="GO:0016491">
    <property type="term" value="F:oxidoreductase activity"/>
    <property type="evidence" value="ECO:0007669"/>
    <property type="project" value="UniProtKB-KW"/>
</dbReference>
<comment type="cofactor">
    <cofactor evidence="1">
        <name>FAD</name>
        <dbReference type="ChEBI" id="CHEBI:57692"/>
    </cofactor>
</comment>
<dbReference type="Gene3D" id="3.30.70.20">
    <property type="match status" value="1"/>
</dbReference>
<reference evidence="10 11" key="1">
    <citation type="submission" date="2013-11" db="EMBL/GenBank/DDBJ databases">
        <title>Metagenomic analysis of a methanogenic consortium involved in long chain n-alkane degradation.</title>
        <authorList>
            <person name="Davidova I.A."/>
            <person name="Callaghan A.V."/>
            <person name="Wawrik B."/>
            <person name="Pruitt S."/>
            <person name="Marks C."/>
            <person name="Duncan K.E."/>
            <person name="Suflita J.M."/>
        </authorList>
    </citation>
    <scope>NUCLEOTIDE SEQUENCE [LARGE SCALE GENOMIC DNA]</scope>
    <source>
        <strain evidence="10 11">SPR</strain>
    </source>
</reference>
<evidence type="ECO:0000259" key="9">
    <source>
        <dbReference type="PROSITE" id="PS51379"/>
    </source>
</evidence>
<dbReference type="PATRIC" id="fig|1429043.3.peg.3206"/>
<dbReference type="GO" id="GO:0046872">
    <property type="term" value="F:metal ion binding"/>
    <property type="evidence" value="ECO:0007669"/>
    <property type="project" value="UniProtKB-KW"/>
</dbReference>
<dbReference type="PRINTS" id="PR00368">
    <property type="entry name" value="FADPNR"/>
</dbReference>
<sequence length="746" mass="82344">MEKKSTCYLCKGCGIGEALDFEALAKAAKEQKITEIKEHDTLCSPEGVAMIQADVDAGVNALLIGACSARFKTDEFSFGDAIVERVSLREQVVMCSEPEYEDEEEPGEDRLMLAEDYIRMGAAKLDKCQPLEPYQPEEEIVKDIMVVGAGPAGLSAAIEAAKVGTKVYLVEKEDHLGGFMSKMAKLGPQTPPYTNLEENNLEELIDQVEASELIKVYTSATVAKTSGMPGLFDVSLSTGDEFKVGAVVQATGWLPYDPENLKDDLAYGSNPDIITNVQMEEMAREGKITRPSGGDVSAVAFIQCAGSRDENHLPYCSAFCCLVSLKQAMYVKAQNPEAAVYVIYKDIRTPDQSEEVYREAQRQGVIFIRRDETYPTITESGGQLKIETKDVLLDDQLEIEELDLVVLATGMKPNNPKVVDAPLVAFGVNQDEAKKIADQALADCEDWSILNLDYRQGPNLPTIKYAMPDSHFICFPYESRRTGIYAAGNVRRPMRVTRAMEDGVGAALKAIQSIVGAEKGCAVHPRSGDMSFPEFAMQRCTQCKRCTEECPFGAINEDEKANPLPNITRCRRCGTCMGACPERIISFKNYSVDMIGRMIKSIEVPEEDEEKPRALCLVCENDALPAIDAAAQAGKKWSPYIRFIPVRCLGSVNLVWIADSLSAGFDGVMLMGCRHGENYQCHFIRGSELANVRMSKISETLDRLMLESERVKVEEIGINDSDKVIEVLDEFMEELDDLGPNPMKDF</sequence>
<evidence type="ECO:0000256" key="1">
    <source>
        <dbReference type="ARBA" id="ARBA00001974"/>
    </source>
</evidence>
<dbReference type="Pfam" id="PF02662">
    <property type="entry name" value="FlpD"/>
    <property type="match status" value="1"/>
</dbReference>
<proteinExistence type="inferred from homology"/>
<dbReference type="InterPro" id="IPR003813">
    <property type="entry name" value="MvhD/FlpD"/>
</dbReference>
<dbReference type="PRINTS" id="PR00411">
    <property type="entry name" value="PNDRDTASEI"/>
</dbReference>